<comment type="similarity">
    <text evidence="2">Belongs to the DNA mismatch repair MutL/HexB family.</text>
</comment>
<protein>
    <submittedName>
        <fullName evidence="8">DNA mismatch repair protein</fullName>
    </submittedName>
</protein>
<feature type="region of interest" description="Disordered" evidence="6">
    <location>
        <begin position="428"/>
        <end position="452"/>
    </location>
</feature>
<keyword evidence="4" id="KW-0234">DNA repair</keyword>
<dbReference type="PROSITE" id="PS00058">
    <property type="entry name" value="DNA_MISMATCH_REPAIR_1"/>
    <property type="match status" value="1"/>
</dbReference>
<dbReference type="Pfam" id="PF16413">
    <property type="entry name" value="Mlh1_C"/>
    <property type="match status" value="1"/>
</dbReference>
<dbReference type="GO" id="GO:0032389">
    <property type="term" value="C:MutLalpha complex"/>
    <property type="evidence" value="ECO:0007669"/>
    <property type="project" value="TreeGrafter"/>
</dbReference>
<feature type="compositionally biased region" description="Basic and acidic residues" evidence="6">
    <location>
        <begin position="522"/>
        <end position="540"/>
    </location>
</feature>
<evidence type="ECO:0000256" key="2">
    <source>
        <dbReference type="ARBA" id="ARBA00006082"/>
    </source>
</evidence>
<dbReference type="PANTHER" id="PTHR10073">
    <property type="entry name" value="DNA MISMATCH REPAIR PROTEIN MLH, PMS, MUTL"/>
    <property type="match status" value="1"/>
</dbReference>
<evidence type="ECO:0000313" key="8">
    <source>
        <dbReference type="EMBL" id="KAG7399808.1"/>
    </source>
</evidence>
<dbReference type="NCBIfam" id="TIGR00585">
    <property type="entry name" value="mutl"/>
    <property type="match status" value="1"/>
</dbReference>
<dbReference type="GO" id="GO:0006298">
    <property type="term" value="P:mismatch repair"/>
    <property type="evidence" value="ECO:0007669"/>
    <property type="project" value="InterPro"/>
</dbReference>
<evidence type="ECO:0000256" key="3">
    <source>
        <dbReference type="ARBA" id="ARBA00022763"/>
    </source>
</evidence>
<evidence type="ECO:0000256" key="4">
    <source>
        <dbReference type="ARBA" id="ARBA00023204"/>
    </source>
</evidence>
<dbReference type="OrthoDB" id="10254304at2759"/>
<dbReference type="Pfam" id="PF13589">
    <property type="entry name" value="HATPase_c_3"/>
    <property type="match status" value="1"/>
</dbReference>
<reference evidence="8" key="1">
    <citation type="submission" date="2021-02" db="EMBL/GenBank/DDBJ databases">
        <authorList>
            <person name="Palmer J.M."/>
        </authorList>
    </citation>
    <scope>NUCLEOTIDE SEQUENCE</scope>
    <source>
        <strain evidence="8">SCRP23</strain>
    </source>
</reference>
<dbReference type="FunFam" id="3.30.565.10:FF:000109">
    <property type="entry name" value="Related to MLH1-DNA mismatch repair protein"/>
    <property type="match status" value="1"/>
</dbReference>
<comment type="subcellular location">
    <subcellularLocation>
        <location evidence="1">Nucleus</location>
    </subcellularLocation>
</comment>
<feature type="compositionally biased region" description="Low complexity" evidence="6">
    <location>
        <begin position="468"/>
        <end position="483"/>
    </location>
</feature>
<feature type="domain" description="DNA mismatch repair protein S5" evidence="7">
    <location>
        <begin position="223"/>
        <end position="349"/>
    </location>
</feature>
<dbReference type="InterPro" id="IPR013507">
    <property type="entry name" value="DNA_mismatch_S5_2-like"/>
</dbReference>
<dbReference type="PANTHER" id="PTHR10073:SF12">
    <property type="entry name" value="DNA MISMATCH REPAIR PROTEIN MLH1"/>
    <property type="match status" value="1"/>
</dbReference>
<feature type="compositionally biased region" description="Basic and acidic residues" evidence="6">
    <location>
        <begin position="383"/>
        <end position="396"/>
    </location>
</feature>
<evidence type="ECO:0000256" key="1">
    <source>
        <dbReference type="ARBA" id="ARBA00004123"/>
    </source>
</evidence>
<feature type="region of interest" description="Disordered" evidence="6">
    <location>
        <begin position="468"/>
        <end position="548"/>
    </location>
</feature>
<dbReference type="GO" id="GO:0005524">
    <property type="term" value="F:ATP binding"/>
    <property type="evidence" value="ECO:0007669"/>
    <property type="project" value="InterPro"/>
</dbReference>
<evidence type="ECO:0000256" key="5">
    <source>
        <dbReference type="ARBA" id="ARBA00023242"/>
    </source>
</evidence>
<dbReference type="FunFam" id="3.30.230.10:FF:000014">
    <property type="entry name" value="DNA mismatch repair protein Mlh1"/>
    <property type="match status" value="1"/>
</dbReference>
<evidence type="ECO:0000256" key="6">
    <source>
        <dbReference type="SAM" id="MobiDB-lite"/>
    </source>
</evidence>
<keyword evidence="3" id="KW-0227">DNA damage</keyword>
<organism evidence="8 9">
    <name type="scientific">Phytophthora boehmeriae</name>
    <dbReference type="NCBI Taxonomy" id="109152"/>
    <lineage>
        <taxon>Eukaryota</taxon>
        <taxon>Sar</taxon>
        <taxon>Stramenopiles</taxon>
        <taxon>Oomycota</taxon>
        <taxon>Peronosporomycetes</taxon>
        <taxon>Peronosporales</taxon>
        <taxon>Peronosporaceae</taxon>
        <taxon>Phytophthora</taxon>
    </lineage>
</organism>
<evidence type="ECO:0000259" key="7">
    <source>
        <dbReference type="SMART" id="SM01340"/>
    </source>
</evidence>
<dbReference type="CDD" id="cd16926">
    <property type="entry name" value="HATPase_MutL-MLH-PMS-like"/>
    <property type="match status" value="1"/>
</dbReference>
<sequence>MTQPRIERLRADVVNRIAAGEVVHRPTNAVKELLENALDAGATHVAVTVSQGGLKLLQIQDNGRGILKNDLPLVCERFTTSKLRTFEDLKSIRSFGFRGEALASISHVAHVTITTRTKDDQCAYKASYRDGKLVAKRPGESAEPKPCAGKNGTQIVVEDLFYNLSTRKQALKNASEQYNRILDVVQKYAIHFGARGVGFVCKKHRESSCGVNTTQSSSQLDVIRTIYGGKLASELTIFEHVRDATAAGSMDLLCQVHGFVSNANYHMRKSHFILFINDRLVECPALKRACEYVYSLYLPKNTHPFIYLSMELPPRNLDVNVHPTKREVHFLHEEDIVDSISQAIEKRLKGSNESRSFSVQPITSMLGVVPGNNGDTSARQRRRESVMEDEEKKDGPESSESEEESDKRDSTSGDDQVIAMSQSIELDLSQRQTPPSKKYQPALAPQRLVRTDHRSNTIDKYCFLESQRSQLSQSSQSPPCSQSTPEDFERSPSRGANRGDEPMDSSSDTAVIFNPKKRKYAQTKDDREEPEHEGEHDGRSSLEATQSPQMLSSVQNLLSLMRQQKNKALSRLFREHSFVGVVNKQFSLVQYRTKLYIVRHDMVAFHVFYQQVLLQFGEMSPINLQKPLPVYDLVLEALKNPRNGYDEEDGPQEQLANEIKALLIANGPMLAEYFSLDIDSQGMLRTLPRLLPDHEPSIHSLPEFIFQLATEVNWEEEEPCFENVAQILGRWYGEMRYPGNSDREALVLEHVVFPAAKAASFCPPHELNDAQLITPVACLTNLYKIFERC</sequence>
<dbReference type="Pfam" id="PF01119">
    <property type="entry name" value="DNA_mis_repair"/>
    <property type="match status" value="1"/>
</dbReference>
<gene>
    <name evidence="8" type="primary">MLH1</name>
    <name evidence="8" type="ORF">PHYBOEH_007971</name>
</gene>
<dbReference type="CDD" id="cd03483">
    <property type="entry name" value="MutL_Trans_MLH1"/>
    <property type="match status" value="1"/>
</dbReference>
<evidence type="ECO:0000313" key="9">
    <source>
        <dbReference type="Proteomes" id="UP000693981"/>
    </source>
</evidence>
<accession>A0A8T1X621</accession>
<feature type="compositionally biased region" description="Basic and acidic residues" evidence="6">
    <location>
        <begin position="487"/>
        <end position="501"/>
    </location>
</feature>
<feature type="compositionally biased region" description="Polar residues" evidence="6">
    <location>
        <begin position="353"/>
        <end position="363"/>
    </location>
</feature>
<keyword evidence="5" id="KW-0539">Nucleus</keyword>
<comment type="caution">
    <text evidence="8">The sequence shown here is derived from an EMBL/GenBank/DDBJ whole genome shotgun (WGS) entry which is preliminary data.</text>
</comment>
<dbReference type="AlphaFoldDB" id="A0A8T1X621"/>
<dbReference type="EMBL" id="JAGDFL010000045">
    <property type="protein sequence ID" value="KAG7399808.1"/>
    <property type="molecule type" value="Genomic_DNA"/>
</dbReference>
<dbReference type="GO" id="GO:0030983">
    <property type="term" value="F:mismatched DNA binding"/>
    <property type="evidence" value="ECO:0007669"/>
    <property type="project" value="InterPro"/>
</dbReference>
<dbReference type="InterPro" id="IPR014762">
    <property type="entry name" value="DNA_mismatch_repair_CS"/>
</dbReference>
<dbReference type="SMART" id="SM01340">
    <property type="entry name" value="DNA_mis_repair"/>
    <property type="match status" value="1"/>
</dbReference>
<proteinExistence type="inferred from homology"/>
<dbReference type="GO" id="GO:0140664">
    <property type="term" value="F:ATP-dependent DNA damage sensor activity"/>
    <property type="evidence" value="ECO:0007669"/>
    <property type="project" value="InterPro"/>
</dbReference>
<dbReference type="Proteomes" id="UP000693981">
    <property type="component" value="Unassembled WGS sequence"/>
</dbReference>
<dbReference type="InterPro" id="IPR032189">
    <property type="entry name" value="Mlh1_C"/>
</dbReference>
<name>A0A8T1X621_9STRA</name>
<dbReference type="GO" id="GO:0016887">
    <property type="term" value="F:ATP hydrolysis activity"/>
    <property type="evidence" value="ECO:0007669"/>
    <property type="project" value="InterPro"/>
</dbReference>
<dbReference type="InterPro" id="IPR038973">
    <property type="entry name" value="MutL/Mlh/Pms-like"/>
</dbReference>
<keyword evidence="9" id="KW-1185">Reference proteome</keyword>
<dbReference type="InterPro" id="IPR002099">
    <property type="entry name" value="MutL/Mlh/PMS"/>
</dbReference>
<feature type="region of interest" description="Disordered" evidence="6">
    <location>
        <begin position="350"/>
        <end position="415"/>
    </location>
</feature>